<evidence type="ECO:0000256" key="12">
    <source>
        <dbReference type="ARBA" id="ARBA00032931"/>
    </source>
</evidence>
<dbReference type="InterPro" id="IPR016188">
    <property type="entry name" value="PurM-like_N"/>
</dbReference>
<dbReference type="EC" id="6.3.3.1" evidence="4"/>
<evidence type="ECO:0000256" key="3">
    <source>
        <dbReference type="ARBA" id="ARBA00010280"/>
    </source>
</evidence>
<dbReference type="GO" id="GO:0006189">
    <property type="term" value="P:'de novo' IMP biosynthetic process"/>
    <property type="evidence" value="ECO:0007669"/>
    <property type="project" value="UniProtKB-UniPathway"/>
</dbReference>
<keyword evidence="9" id="KW-0658">Purine biosynthesis</keyword>
<dbReference type="HAMAP" id="MF_00741">
    <property type="entry name" value="AIRS"/>
    <property type="match status" value="1"/>
</dbReference>
<evidence type="ECO:0000256" key="2">
    <source>
        <dbReference type="ARBA" id="ARBA00004686"/>
    </source>
</evidence>
<evidence type="ECO:0000313" key="17">
    <source>
        <dbReference type="EMBL" id="SVB71754.1"/>
    </source>
</evidence>
<feature type="domain" description="PurM-like N-terminal" evidence="15">
    <location>
        <begin position="61"/>
        <end position="168"/>
    </location>
</feature>
<organism evidence="17">
    <name type="scientific">marine metagenome</name>
    <dbReference type="NCBI Taxonomy" id="408172"/>
    <lineage>
        <taxon>unclassified sequences</taxon>
        <taxon>metagenomes</taxon>
        <taxon>ecological metagenomes</taxon>
    </lineage>
</organism>
<dbReference type="InterPro" id="IPR036921">
    <property type="entry name" value="PurM-like_N_sf"/>
</dbReference>
<comment type="similarity">
    <text evidence="3">Belongs to the AIR synthase family.</text>
</comment>
<comment type="catalytic activity">
    <reaction evidence="14">
        <text>2-formamido-N(1)-(5-O-phospho-beta-D-ribosyl)acetamidine + ATP = 5-amino-1-(5-phospho-beta-D-ribosyl)imidazole + ADP + phosphate + H(+)</text>
        <dbReference type="Rhea" id="RHEA:23032"/>
        <dbReference type="ChEBI" id="CHEBI:15378"/>
        <dbReference type="ChEBI" id="CHEBI:30616"/>
        <dbReference type="ChEBI" id="CHEBI:43474"/>
        <dbReference type="ChEBI" id="CHEBI:137981"/>
        <dbReference type="ChEBI" id="CHEBI:147287"/>
        <dbReference type="ChEBI" id="CHEBI:456216"/>
        <dbReference type="EC" id="6.3.3.1"/>
    </reaction>
</comment>
<dbReference type="Pfam" id="PF02769">
    <property type="entry name" value="AIRS_C"/>
    <property type="match status" value="1"/>
</dbReference>
<keyword evidence="10" id="KW-0067">ATP-binding</keyword>
<evidence type="ECO:0000259" key="15">
    <source>
        <dbReference type="Pfam" id="PF00586"/>
    </source>
</evidence>
<dbReference type="PANTHER" id="PTHR10520">
    <property type="entry name" value="TRIFUNCTIONAL PURINE BIOSYNTHETIC PROTEIN ADENOSINE-3-RELATED"/>
    <property type="match status" value="1"/>
</dbReference>
<evidence type="ECO:0000256" key="6">
    <source>
        <dbReference type="ARBA" id="ARBA00022490"/>
    </source>
</evidence>
<dbReference type="GO" id="GO:0046084">
    <property type="term" value="P:adenine biosynthetic process"/>
    <property type="evidence" value="ECO:0007669"/>
    <property type="project" value="TreeGrafter"/>
</dbReference>
<dbReference type="GO" id="GO:0005829">
    <property type="term" value="C:cytosol"/>
    <property type="evidence" value="ECO:0007669"/>
    <property type="project" value="TreeGrafter"/>
</dbReference>
<dbReference type="CDD" id="cd02196">
    <property type="entry name" value="PurM"/>
    <property type="match status" value="1"/>
</dbReference>
<gene>
    <name evidence="17" type="ORF">METZ01_LOCUS224608</name>
</gene>
<keyword evidence="7" id="KW-0436">Ligase</keyword>
<evidence type="ECO:0000256" key="10">
    <source>
        <dbReference type="ARBA" id="ARBA00022840"/>
    </source>
</evidence>
<dbReference type="Pfam" id="PF00586">
    <property type="entry name" value="AIRS"/>
    <property type="match status" value="1"/>
</dbReference>
<dbReference type="InterPro" id="IPR036676">
    <property type="entry name" value="PurM-like_C_sf"/>
</dbReference>
<comment type="subcellular location">
    <subcellularLocation>
        <location evidence="1">Cytoplasm</location>
    </subcellularLocation>
</comment>
<dbReference type="SUPFAM" id="SSF55326">
    <property type="entry name" value="PurM N-terminal domain-like"/>
    <property type="match status" value="1"/>
</dbReference>
<accession>A0A382GAV0</accession>
<dbReference type="AlphaFoldDB" id="A0A382GAV0"/>
<evidence type="ECO:0000256" key="9">
    <source>
        <dbReference type="ARBA" id="ARBA00022755"/>
    </source>
</evidence>
<dbReference type="InterPro" id="IPR004733">
    <property type="entry name" value="PurM_cligase"/>
</dbReference>
<dbReference type="Gene3D" id="3.30.1330.10">
    <property type="entry name" value="PurM-like, N-terminal domain"/>
    <property type="match status" value="1"/>
</dbReference>
<dbReference type="Gene3D" id="3.90.650.10">
    <property type="entry name" value="PurM-like C-terminal domain"/>
    <property type="match status" value="1"/>
</dbReference>
<keyword evidence="8" id="KW-0547">Nucleotide-binding</keyword>
<comment type="pathway">
    <text evidence="2">Purine metabolism; IMP biosynthesis via de novo pathway; 5-amino-1-(5-phospho-D-ribosyl)imidazole from N(2)-formyl-N(1)-(5-phospho-D-ribosyl)glycinamide: step 2/2.</text>
</comment>
<evidence type="ECO:0000256" key="14">
    <source>
        <dbReference type="ARBA" id="ARBA00049057"/>
    </source>
</evidence>
<evidence type="ECO:0000256" key="7">
    <source>
        <dbReference type="ARBA" id="ARBA00022598"/>
    </source>
</evidence>
<dbReference type="GO" id="GO:0005524">
    <property type="term" value="F:ATP binding"/>
    <property type="evidence" value="ECO:0007669"/>
    <property type="project" value="UniProtKB-KW"/>
</dbReference>
<evidence type="ECO:0000256" key="13">
    <source>
        <dbReference type="ARBA" id="ARBA00033093"/>
    </source>
</evidence>
<evidence type="ECO:0000256" key="11">
    <source>
        <dbReference type="ARBA" id="ARBA00031908"/>
    </source>
</evidence>
<evidence type="ECO:0000256" key="8">
    <source>
        <dbReference type="ARBA" id="ARBA00022741"/>
    </source>
</evidence>
<dbReference type="FunFam" id="3.90.650.10:FF:000011">
    <property type="entry name" value="Phosphoribosylformylglycinamidine cyclo-ligase"/>
    <property type="match status" value="1"/>
</dbReference>
<dbReference type="SUPFAM" id="SSF56042">
    <property type="entry name" value="PurM C-terminal domain-like"/>
    <property type="match status" value="1"/>
</dbReference>
<dbReference type="GO" id="GO:0004637">
    <property type="term" value="F:phosphoribosylamine-glycine ligase activity"/>
    <property type="evidence" value="ECO:0007669"/>
    <property type="project" value="TreeGrafter"/>
</dbReference>
<feature type="non-terminal residue" evidence="17">
    <location>
        <position position="314"/>
    </location>
</feature>
<sequence length="314" mass="33339">MPAAEEQDMPEEVYKKAGVDREAAGSAKDRIFKLARSTFTPGVLGDIGAFGALYQVVGYKDPVLVAHTDGVGTKLRIASLMSRYDTVGEDIVNHTTNDILTCGAKPLFFLDYMGMDSLAPEKVESLVSGMAKACKALGCALIGGETAEMPGMYIGDDVELVGFVVGAVERDAVIDGSSITAGDVLLGLRSDGLHTNGYSLVRRIFGIDDDPSILEEHTADLGVTLGDALLVPHRSYTAELTPVLDRIKGMAHITGGGLTDNVPRMLPVGLAAHLNSTAWEIPALFQLLQQKGKIGTEEMNRVFNMGIGMIVAVD</sequence>
<evidence type="ECO:0000259" key="16">
    <source>
        <dbReference type="Pfam" id="PF02769"/>
    </source>
</evidence>
<evidence type="ECO:0000256" key="1">
    <source>
        <dbReference type="ARBA" id="ARBA00004496"/>
    </source>
</evidence>
<name>A0A382GAV0_9ZZZZ</name>
<protein>
    <recommendedName>
        <fullName evidence="5">Phosphoribosylformylglycinamidine cyclo-ligase</fullName>
        <ecNumber evidence="4">6.3.3.1</ecNumber>
    </recommendedName>
    <alternativeName>
        <fullName evidence="12">AIR synthase</fullName>
    </alternativeName>
    <alternativeName>
        <fullName evidence="13">AIRS</fullName>
    </alternativeName>
    <alternativeName>
        <fullName evidence="11">Phosphoribosyl-aminoimidazole synthetase</fullName>
    </alternativeName>
</protein>
<dbReference type="EMBL" id="UINC01054264">
    <property type="protein sequence ID" value="SVB71754.1"/>
    <property type="molecule type" value="Genomic_DNA"/>
</dbReference>
<evidence type="ECO:0000256" key="5">
    <source>
        <dbReference type="ARBA" id="ARBA00020367"/>
    </source>
</evidence>
<proteinExistence type="inferred from homology"/>
<dbReference type="NCBIfam" id="TIGR00878">
    <property type="entry name" value="purM"/>
    <property type="match status" value="1"/>
</dbReference>
<dbReference type="InterPro" id="IPR010918">
    <property type="entry name" value="PurM-like_C_dom"/>
</dbReference>
<dbReference type="UniPathway" id="UPA00074">
    <property type="reaction ID" value="UER00129"/>
</dbReference>
<keyword evidence="6" id="KW-0963">Cytoplasm</keyword>
<reference evidence="17" key="1">
    <citation type="submission" date="2018-05" db="EMBL/GenBank/DDBJ databases">
        <authorList>
            <person name="Lanie J.A."/>
            <person name="Ng W.-L."/>
            <person name="Kazmierczak K.M."/>
            <person name="Andrzejewski T.M."/>
            <person name="Davidsen T.M."/>
            <person name="Wayne K.J."/>
            <person name="Tettelin H."/>
            <person name="Glass J.I."/>
            <person name="Rusch D."/>
            <person name="Podicherti R."/>
            <person name="Tsui H.-C.T."/>
            <person name="Winkler M.E."/>
        </authorList>
    </citation>
    <scope>NUCLEOTIDE SEQUENCE</scope>
</reference>
<dbReference type="GO" id="GO:0004641">
    <property type="term" value="F:phosphoribosylformylglycinamidine cyclo-ligase activity"/>
    <property type="evidence" value="ECO:0007669"/>
    <property type="project" value="UniProtKB-EC"/>
</dbReference>
<feature type="domain" description="PurM-like C-terminal" evidence="16">
    <location>
        <begin position="181"/>
        <end position="313"/>
    </location>
</feature>
<evidence type="ECO:0000256" key="4">
    <source>
        <dbReference type="ARBA" id="ARBA00013047"/>
    </source>
</evidence>
<dbReference type="PANTHER" id="PTHR10520:SF12">
    <property type="entry name" value="TRIFUNCTIONAL PURINE BIOSYNTHETIC PROTEIN ADENOSINE-3"/>
    <property type="match status" value="1"/>
</dbReference>